<dbReference type="EMBL" id="FOZM01000001">
    <property type="protein sequence ID" value="SFS07457.1"/>
    <property type="molecule type" value="Genomic_DNA"/>
</dbReference>
<proteinExistence type="inferred from homology"/>
<comment type="function">
    <text evidence="1 12">Required for the export of heme to the periplasm for the biogenesis of c-type cytochromes.</text>
</comment>
<dbReference type="STRING" id="1123755.SAMN05444714_0935"/>
<evidence type="ECO:0000256" key="12">
    <source>
        <dbReference type="RuleBase" id="RU363101"/>
    </source>
</evidence>
<dbReference type="GO" id="GO:0015886">
    <property type="term" value="P:heme transport"/>
    <property type="evidence" value="ECO:0007669"/>
    <property type="project" value="InterPro"/>
</dbReference>
<reference evidence="13 14" key="1">
    <citation type="submission" date="2016-10" db="EMBL/GenBank/DDBJ databases">
        <authorList>
            <person name="de Groot N.N."/>
        </authorList>
    </citation>
    <scope>NUCLEOTIDE SEQUENCE [LARGE SCALE GENOMIC DNA]</scope>
    <source>
        <strain evidence="13 14">DSM 29433</strain>
    </source>
</reference>
<evidence type="ECO:0000256" key="11">
    <source>
        <dbReference type="ARBA" id="ARBA00023136"/>
    </source>
</evidence>
<dbReference type="GO" id="GO:0005886">
    <property type="term" value="C:plasma membrane"/>
    <property type="evidence" value="ECO:0007669"/>
    <property type="project" value="UniProtKB-SubCell"/>
</dbReference>
<dbReference type="InterPro" id="IPR007078">
    <property type="entry name" value="Haem_export_protD_CcmD"/>
</dbReference>
<evidence type="ECO:0000256" key="10">
    <source>
        <dbReference type="ARBA" id="ARBA00022989"/>
    </source>
</evidence>
<dbReference type="Proteomes" id="UP000198926">
    <property type="component" value="Unassembled WGS sequence"/>
</dbReference>
<dbReference type="GO" id="GO:0017004">
    <property type="term" value="P:cytochrome complex assembly"/>
    <property type="evidence" value="ECO:0007669"/>
    <property type="project" value="UniProtKB-KW"/>
</dbReference>
<evidence type="ECO:0000313" key="14">
    <source>
        <dbReference type="Proteomes" id="UP000198926"/>
    </source>
</evidence>
<accession>A0A1I6LVH3</accession>
<comment type="similarity">
    <text evidence="3 12">Belongs to the CcmD/CycX/HelD family.</text>
</comment>
<keyword evidence="11 12" id="KW-0472">Membrane</keyword>
<keyword evidence="10 12" id="KW-1133">Transmembrane helix</keyword>
<name>A0A1I6LVH3_9RHOB</name>
<evidence type="ECO:0000256" key="6">
    <source>
        <dbReference type="ARBA" id="ARBA00022475"/>
    </source>
</evidence>
<evidence type="ECO:0000313" key="13">
    <source>
        <dbReference type="EMBL" id="SFS07457.1"/>
    </source>
</evidence>
<comment type="subcellular location">
    <subcellularLocation>
        <location evidence="2 12">Cell inner membrane</location>
        <topology evidence="2 12">Single-pass membrane protein</topology>
    </subcellularLocation>
</comment>
<evidence type="ECO:0000256" key="7">
    <source>
        <dbReference type="ARBA" id="ARBA00022519"/>
    </source>
</evidence>
<dbReference type="NCBIfam" id="TIGR03141">
    <property type="entry name" value="cytochro_ccmD"/>
    <property type="match status" value="1"/>
</dbReference>
<evidence type="ECO:0000256" key="9">
    <source>
        <dbReference type="ARBA" id="ARBA00022748"/>
    </source>
</evidence>
<dbReference type="OrthoDB" id="7874534at2"/>
<evidence type="ECO:0000256" key="5">
    <source>
        <dbReference type="ARBA" id="ARBA00022448"/>
    </source>
</evidence>
<gene>
    <name evidence="13" type="ORF">SAMN05444714_0935</name>
</gene>
<evidence type="ECO:0000256" key="8">
    <source>
        <dbReference type="ARBA" id="ARBA00022692"/>
    </source>
</evidence>
<evidence type="ECO:0000256" key="4">
    <source>
        <dbReference type="ARBA" id="ARBA00016461"/>
    </source>
</evidence>
<feature type="transmembrane region" description="Helical" evidence="12">
    <location>
        <begin position="12"/>
        <end position="30"/>
    </location>
</feature>
<keyword evidence="14" id="KW-1185">Reference proteome</keyword>
<keyword evidence="6 12" id="KW-1003">Cell membrane</keyword>
<evidence type="ECO:0000256" key="3">
    <source>
        <dbReference type="ARBA" id="ARBA00008741"/>
    </source>
</evidence>
<organism evidence="13 14">
    <name type="scientific">Yoonia litorea</name>
    <dbReference type="NCBI Taxonomy" id="1123755"/>
    <lineage>
        <taxon>Bacteria</taxon>
        <taxon>Pseudomonadati</taxon>
        <taxon>Pseudomonadota</taxon>
        <taxon>Alphaproteobacteria</taxon>
        <taxon>Rhodobacterales</taxon>
        <taxon>Paracoccaceae</taxon>
        <taxon>Yoonia</taxon>
    </lineage>
</organism>
<dbReference type="AlphaFoldDB" id="A0A1I6LVH3"/>
<dbReference type="RefSeq" id="WP_090204540.1">
    <property type="nucleotide sequence ID" value="NZ_FOZM01000001.1"/>
</dbReference>
<keyword evidence="7 12" id="KW-0997">Cell inner membrane</keyword>
<keyword evidence="9 12" id="KW-0201">Cytochrome c-type biogenesis</keyword>
<protein>
    <recommendedName>
        <fullName evidence="4 12">Heme exporter protein D</fullName>
    </recommendedName>
</protein>
<keyword evidence="8 12" id="KW-0812">Transmembrane</keyword>
<sequence length="47" mass="5230">MPDLGAYAAEVLSAYAVSIALLVALIWMSYRRYIKVRAALEDVERNG</sequence>
<evidence type="ECO:0000256" key="1">
    <source>
        <dbReference type="ARBA" id="ARBA00002442"/>
    </source>
</evidence>
<evidence type="ECO:0000256" key="2">
    <source>
        <dbReference type="ARBA" id="ARBA00004377"/>
    </source>
</evidence>
<dbReference type="Pfam" id="PF04995">
    <property type="entry name" value="CcmD"/>
    <property type="match status" value="1"/>
</dbReference>
<keyword evidence="5 12" id="KW-0813">Transport</keyword>